<gene>
    <name evidence="5" type="ORF">DILT_LOCUS1368</name>
</gene>
<evidence type="ECO:0000313" key="5">
    <source>
        <dbReference type="EMBL" id="VDK43148.1"/>
    </source>
</evidence>
<dbReference type="OrthoDB" id="28230at2759"/>
<dbReference type="PROSITE" id="PS50011">
    <property type="entry name" value="PROTEIN_KINASE_DOM"/>
    <property type="match status" value="1"/>
</dbReference>
<dbReference type="Proteomes" id="UP000281553">
    <property type="component" value="Unassembled WGS sequence"/>
</dbReference>
<feature type="domain" description="Protein kinase" evidence="4">
    <location>
        <begin position="1"/>
        <end position="132"/>
    </location>
</feature>
<accession>A0A3P6RMM8</accession>
<dbReference type="SUPFAM" id="SSF56112">
    <property type="entry name" value="Protein kinase-like (PK-like)"/>
    <property type="match status" value="1"/>
</dbReference>
<evidence type="ECO:0000256" key="1">
    <source>
        <dbReference type="ARBA" id="ARBA00022741"/>
    </source>
</evidence>
<evidence type="ECO:0000256" key="2">
    <source>
        <dbReference type="ARBA" id="ARBA00022840"/>
    </source>
</evidence>
<dbReference type="GO" id="GO:0005524">
    <property type="term" value="F:ATP binding"/>
    <property type="evidence" value="ECO:0007669"/>
    <property type="project" value="UniProtKB-KW"/>
</dbReference>
<evidence type="ECO:0000313" key="6">
    <source>
        <dbReference type="Proteomes" id="UP000281553"/>
    </source>
</evidence>
<evidence type="ECO:0000256" key="3">
    <source>
        <dbReference type="SAM" id="Phobius"/>
    </source>
</evidence>
<dbReference type="InterPro" id="IPR000719">
    <property type="entry name" value="Prot_kinase_dom"/>
</dbReference>
<dbReference type="PANTHER" id="PTHR24418">
    <property type="entry name" value="TYROSINE-PROTEIN KINASE"/>
    <property type="match status" value="1"/>
</dbReference>
<organism evidence="5 6">
    <name type="scientific">Dibothriocephalus latus</name>
    <name type="common">Fish tapeworm</name>
    <name type="synonym">Diphyllobothrium latum</name>
    <dbReference type="NCBI Taxonomy" id="60516"/>
    <lineage>
        <taxon>Eukaryota</taxon>
        <taxon>Metazoa</taxon>
        <taxon>Spiralia</taxon>
        <taxon>Lophotrochozoa</taxon>
        <taxon>Platyhelminthes</taxon>
        <taxon>Cestoda</taxon>
        <taxon>Eucestoda</taxon>
        <taxon>Diphyllobothriidea</taxon>
        <taxon>Diphyllobothriidae</taxon>
        <taxon>Dibothriocephalus</taxon>
    </lineage>
</organism>
<keyword evidence="3" id="KW-1133">Transmembrane helix</keyword>
<keyword evidence="6" id="KW-1185">Reference proteome</keyword>
<reference evidence="5 6" key="1">
    <citation type="submission" date="2018-11" db="EMBL/GenBank/DDBJ databases">
        <authorList>
            <consortium name="Pathogen Informatics"/>
        </authorList>
    </citation>
    <scope>NUCLEOTIDE SEQUENCE [LARGE SCALE GENOMIC DNA]</scope>
</reference>
<protein>
    <recommendedName>
        <fullName evidence="4">Protein kinase domain-containing protein</fullName>
    </recommendedName>
</protein>
<keyword evidence="3" id="KW-0812">Transmembrane</keyword>
<sequence length="132" mass="14891">MTGFMEVAIMLDLNNTHIVRLCGWGVEDQILYIITELVPGQTLSSFVQMAKYIDLSTMGLEKILMGIAQGLRYLEARKLVHGNLAAQHIFLDKDKTPKVSLAVLLYHYTSTYFSSLFVILVFVNGNHRVVDI</sequence>
<dbReference type="Pfam" id="PF07714">
    <property type="entry name" value="PK_Tyr_Ser-Thr"/>
    <property type="match status" value="1"/>
</dbReference>
<dbReference type="InterPro" id="IPR001245">
    <property type="entry name" value="Ser-Thr/Tyr_kinase_cat_dom"/>
</dbReference>
<keyword evidence="2" id="KW-0067">ATP-binding</keyword>
<proteinExistence type="predicted"/>
<name>A0A3P6RMM8_DIBLA</name>
<dbReference type="EMBL" id="UYRU01008910">
    <property type="protein sequence ID" value="VDK43148.1"/>
    <property type="molecule type" value="Genomic_DNA"/>
</dbReference>
<dbReference type="AlphaFoldDB" id="A0A3P6RMM8"/>
<feature type="transmembrane region" description="Helical" evidence="3">
    <location>
        <begin position="103"/>
        <end position="123"/>
    </location>
</feature>
<dbReference type="Gene3D" id="1.10.510.10">
    <property type="entry name" value="Transferase(Phosphotransferase) domain 1"/>
    <property type="match status" value="1"/>
</dbReference>
<keyword evidence="1" id="KW-0547">Nucleotide-binding</keyword>
<dbReference type="GO" id="GO:0004672">
    <property type="term" value="F:protein kinase activity"/>
    <property type="evidence" value="ECO:0007669"/>
    <property type="project" value="InterPro"/>
</dbReference>
<evidence type="ECO:0000259" key="4">
    <source>
        <dbReference type="PROSITE" id="PS50011"/>
    </source>
</evidence>
<dbReference type="InterPro" id="IPR011009">
    <property type="entry name" value="Kinase-like_dom_sf"/>
</dbReference>
<keyword evidence="3" id="KW-0472">Membrane</keyword>
<dbReference type="InterPro" id="IPR050198">
    <property type="entry name" value="Non-receptor_tyrosine_kinases"/>
</dbReference>